<comment type="function">
    <text evidence="1">Mediates coordination of peptidoglycan synthesis and outer membrane constriction during cell division.</text>
</comment>
<feature type="signal peptide" evidence="1">
    <location>
        <begin position="1"/>
        <end position="24"/>
    </location>
</feature>
<feature type="compositionally biased region" description="Polar residues" evidence="2">
    <location>
        <begin position="149"/>
        <end position="164"/>
    </location>
</feature>
<reference evidence="3" key="1">
    <citation type="journal article" date="2014" name="Int. J. Syst. Evol. Microbiol.">
        <title>Complete genome sequence of Corynebacterium casei LMG S-19264T (=DSM 44701T), isolated from a smear-ripened cheese.</title>
        <authorList>
            <consortium name="US DOE Joint Genome Institute (JGI-PGF)"/>
            <person name="Walter F."/>
            <person name="Albersmeier A."/>
            <person name="Kalinowski J."/>
            <person name="Ruckert C."/>
        </authorList>
    </citation>
    <scope>NUCLEOTIDE SEQUENCE</scope>
    <source>
        <strain evidence="3">KCTC 42097</strain>
    </source>
</reference>
<accession>A0A8J3DKK8</accession>
<dbReference type="EMBL" id="BMZO01000009">
    <property type="protein sequence ID" value="GHC76713.1"/>
    <property type="molecule type" value="Genomic_DNA"/>
</dbReference>
<dbReference type="HAMAP" id="MF_02066">
    <property type="entry name" value="CpoB"/>
    <property type="match status" value="1"/>
</dbReference>
<dbReference type="InterPro" id="IPR011990">
    <property type="entry name" value="TPR-like_helical_dom_sf"/>
</dbReference>
<keyword evidence="4" id="KW-1185">Reference proteome</keyword>
<dbReference type="Proteomes" id="UP000641137">
    <property type="component" value="Unassembled WGS sequence"/>
</dbReference>
<feature type="chain" id="PRO_5035349287" description="Cell division coordinator CpoB" evidence="1">
    <location>
        <begin position="25"/>
        <end position="349"/>
    </location>
</feature>
<evidence type="ECO:0000313" key="3">
    <source>
        <dbReference type="EMBL" id="GHC76713.1"/>
    </source>
</evidence>
<dbReference type="AlphaFoldDB" id="A0A8J3DKK8"/>
<keyword evidence="1" id="KW-0131">Cell cycle</keyword>
<evidence type="ECO:0000256" key="1">
    <source>
        <dbReference type="HAMAP-Rule" id="MF_02066"/>
    </source>
</evidence>
<dbReference type="SUPFAM" id="SSF48452">
    <property type="entry name" value="TPR-like"/>
    <property type="match status" value="1"/>
</dbReference>
<feature type="compositionally biased region" description="Low complexity" evidence="2">
    <location>
        <begin position="131"/>
        <end position="141"/>
    </location>
</feature>
<comment type="caution">
    <text evidence="3">The sequence shown here is derived from an EMBL/GenBank/DDBJ whole genome shotgun (WGS) entry which is preliminary data.</text>
</comment>
<evidence type="ECO:0000313" key="4">
    <source>
        <dbReference type="Proteomes" id="UP000641137"/>
    </source>
</evidence>
<dbReference type="Gene3D" id="1.25.40.10">
    <property type="entry name" value="Tetratricopeptide repeat domain"/>
    <property type="match status" value="1"/>
</dbReference>
<keyword evidence="1" id="KW-0732">Signal</keyword>
<dbReference type="RefSeq" id="WP_189491291.1">
    <property type="nucleotide sequence ID" value="NZ_BMZO01000009.1"/>
</dbReference>
<sequence precursor="true">MFSRLILGSAIALSLAASVLPSNAQGLPGVFGSRSNDASRQAPAGQGGYILTQGSDPRVQQLEEQLRQLNGTIEELNFQILQMQEQIRKMQEDNEFRFQELEKNRADAGSGSTRHANAAPPAGGNSGGGSTDTIGTGSIDGVAPVPPMQQDQSQTAATQPSTAGNGTGEPPRTLGRLILDENGNVVSSNTDDNPTSSPLPPVSGGAQDQVAALPQNNSAGAGGSADAVYDSAYEHVLSGDYKTAETGFRSYIERFPKGEKSADAHFWLGESLIGQTRYRDAAEILLAASKNYRNSAKGPEILLKLGVSLAGMKQKEVACATFGEVDKRYPKASAALKARVTQEKTTAGC</sequence>
<dbReference type="Pfam" id="PF13174">
    <property type="entry name" value="TPR_6"/>
    <property type="match status" value="2"/>
</dbReference>
<comment type="similarity">
    <text evidence="1">Belongs to the CpoB family.</text>
</comment>
<dbReference type="GO" id="GO:0030288">
    <property type="term" value="C:outer membrane-bounded periplasmic space"/>
    <property type="evidence" value="ECO:0007669"/>
    <property type="project" value="UniProtKB-UniRule"/>
</dbReference>
<name>A0A8J3DKK8_9HYPH</name>
<keyword evidence="1" id="KW-0175">Coiled coil</keyword>
<proteinExistence type="inferred from homology"/>
<dbReference type="GO" id="GO:0043093">
    <property type="term" value="P:FtsZ-dependent cytokinesis"/>
    <property type="evidence" value="ECO:0007669"/>
    <property type="project" value="UniProtKB-UniRule"/>
</dbReference>
<dbReference type="NCBIfam" id="TIGR02795">
    <property type="entry name" value="tol_pal_ybgF"/>
    <property type="match status" value="1"/>
</dbReference>
<dbReference type="InterPro" id="IPR014162">
    <property type="entry name" value="CpoB_C"/>
</dbReference>
<reference evidence="3" key="2">
    <citation type="submission" date="2020-09" db="EMBL/GenBank/DDBJ databases">
        <authorList>
            <person name="Sun Q."/>
            <person name="Kim S."/>
        </authorList>
    </citation>
    <scope>NUCLEOTIDE SEQUENCE</scope>
    <source>
        <strain evidence="3">KCTC 42097</strain>
    </source>
</reference>
<feature type="coiled-coil region" evidence="1">
    <location>
        <begin position="59"/>
        <end position="93"/>
    </location>
</feature>
<keyword evidence="1" id="KW-0132">Cell division</keyword>
<evidence type="ECO:0000256" key="2">
    <source>
        <dbReference type="SAM" id="MobiDB-lite"/>
    </source>
</evidence>
<keyword evidence="1" id="KW-0574">Periplasm</keyword>
<dbReference type="InterPro" id="IPR034706">
    <property type="entry name" value="CpoB"/>
</dbReference>
<protein>
    <recommendedName>
        <fullName evidence="1">Cell division coordinator CpoB</fullName>
    </recommendedName>
</protein>
<comment type="subcellular location">
    <subcellularLocation>
        <location evidence="1">Periplasm</location>
    </subcellularLocation>
</comment>
<feature type="compositionally biased region" description="Polar residues" evidence="2">
    <location>
        <begin position="184"/>
        <end position="196"/>
    </location>
</feature>
<gene>
    <name evidence="1" type="primary">cpoB</name>
    <name evidence="3" type="ORF">GCM10010136_27650</name>
</gene>
<dbReference type="InterPro" id="IPR019734">
    <property type="entry name" value="TPR_rpt"/>
</dbReference>
<feature type="region of interest" description="Disordered" evidence="2">
    <location>
        <begin position="104"/>
        <end position="207"/>
    </location>
</feature>
<organism evidence="3 4">
    <name type="scientific">Limoniibacter endophyticus</name>
    <dbReference type="NCBI Taxonomy" id="1565040"/>
    <lineage>
        <taxon>Bacteria</taxon>
        <taxon>Pseudomonadati</taxon>
        <taxon>Pseudomonadota</taxon>
        <taxon>Alphaproteobacteria</taxon>
        <taxon>Hyphomicrobiales</taxon>
        <taxon>Bartonellaceae</taxon>
        <taxon>Limoniibacter</taxon>
    </lineage>
</organism>